<dbReference type="AlphaFoldDB" id="A0A0J8RAV2"/>
<feature type="region of interest" description="Disordered" evidence="1">
    <location>
        <begin position="1"/>
        <end position="21"/>
    </location>
</feature>
<sequence>MRLTRQRGHSPTHIPNNTNEGFPTLQLFILAICRFAEPIALTSIFPYSWVMVRDFEIGEKSSASFYAGILISAFPSRRT</sequence>
<evidence type="ECO:0000313" key="3">
    <source>
        <dbReference type="Proteomes" id="UP000054559"/>
    </source>
</evidence>
<evidence type="ECO:0000313" key="2">
    <source>
        <dbReference type="EMBL" id="KMU81976.1"/>
    </source>
</evidence>
<feature type="compositionally biased region" description="Basic residues" evidence="1">
    <location>
        <begin position="1"/>
        <end position="10"/>
    </location>
</feature>
<protein>
    <submittedName>
        <fullName evidence="2">Uncharacterized protein</fullName>
    </submittedName>
</protein>
<reference evidence="3" key="1">
    <citation type="journal article" date="2010" name="Genome Res.">
        <title>Population genomic sequencing of Coccidioides fungi reveals recent hybridization and transposon control.</title>
        <authorList>
            <person name="Neafsey D.E."/>
            <person name="Barker B.M."/>
            <person name="Sharpton T.J."/>
            <person name="Stajich J.E."/>
            <person name="Park D.J."/>
            <person name="Whiston E."/>
            <person name="Hung C.-Y."/>
            <person name="McMahan C."/>
            <person name="White J."/>
            <person name="Sykes S."/>
            <person name="Heiman D."/>
            <person name="Young S."/>
            <person name="Zeng Q."/>
            <person name="Abouelleil A."/>
            <person name="Aftuck L."/>
            <person name="Bessette D."/>
            <person name="Brown A."/>
            <person name="FitzGerald M."/>
            <person name="Lui A."/>
            <person name="Macdonald J.P."/>
            <person name="Priest M."/>
            <person name="Orbach M.J."/>
            <person name="Galgiani J.N."/>
            <person name="Kirkland T.N."/>
            <person name="Cole G.T."/>
            <person name="Birren B.W."/>
            <person name="Henn M.R."/>
            <person name="Taylor J.W."/>
            <person name="Rounsley S.D."/>
        </authorList>
    </citation>
    <scope>NUCLEOTIDE SEQUENCE [LARGE SCALE GENOMIC DNA]</scope>
    <source>
        <strain evidence="3">RMSCC 3703</strain>
    </source>
</reference>
<gene>
    <name evidence="2" type="ORF">CISG_09437</name>
</gene>
<proteinExistence type="predicted"/>
<organism evidence="2 3">
    <name type="scientific">Coccidioides immitis RMSCC 3703</name>
    <dbReference type="NCBI Taxonomy" id="454286"/>
    <lineage>
        <taxon>Eukaryota</taxon>
        <taxon>Fungi</taxon>
        <taxon>Dikarya</taxon>
        <taxon>Ascomycota</taxon>
        <taxon>Pezizomycotina</taxon>
        <taxon>Eurotiomycetes</taxon>
        <taxon>Eurotiomycetidae</taxon>
        <taxon>Onygenales</taxon>
        <taxon>Onygenaceae</taxon>
        <taxon>Coccidioides</taxon>
    </lineage>
</organism>
<dbReference type="EMBL" id="DS268210">
    <property type="protein sequence ID" value="KMU81976.1"/>
    <property type="molecule type" value="Genomic_DNA"/>
</dbReference>
<evidence type="ECO:0000256" key="1">
    <source>
        <dbReference type="SAM" id="MobiDB-lite"/>
    </source>
</evidence>
<name>A0A0J8RAV2_COCIT</name>
<accession>A0A0J8RAV2</accession>
<dbReference type="Proteomes" id="UP000054559">
    <property type="component" value="Unassembled WGS sequence"/>
</dbReference>
<dbReference type="OrthoDB" id="10262656at2759"/>